<dbReference type="GO" id="GO:0030134">
    <property type="term" value="C:COPII-coated ER to Golgi transport vesicle"/>
    <property type="evidence" value="ECO:0007669"/>
    <property type="project" value="TreeGrafter"/>
</dbReference>
<keyword evidence="9" id="KW-0333">Golgi apparatus</keyword>
<keyword evidence="8 12" id="KW-1133">Transmembrane helix</keyword>
<dbReference type="Proteomes" id="UP000324800">
    <property type="component" value="Unassembled WGS sequence"/>
</dbReference>
<dbReference type="PANTHER" id="PTHR14083">
    <property type="entry name" value="YIP1 INTERACTING FACTOR HOMOLOG YIF1 PROTEIN"/>
    <property type="match status" value="1"/>
</dbReference>
<evidence type="ECO:0000256" key="2">
    <source>
        <dbReference type="ARBA" id="ARBA00004653"/>
    </source>
</evidence>
<comment type="caution">
    <text evidence="13">The sequence shown here is derived from an EMBL/GenBank/DDBJ whole genome shotgun (WGS) entry which is preliminary data.</text>
</comment>
<evidence type="ECO:0000256" key="8">
    <source>
        <dbReference type="ARBA" id="ARBA00022989"/>
    </source>
</evidence>
<feature type="compositionally biased region" description="Polar residues" evidence="11">
    <location>
        <begin position="553"/>
        <end position="565"/>
    </location>
</feature>
<reference evidence="13 14" key="1">
    <citation type="submission" date="2019-03" db="EMBL/GenBank/DDBJ databases">
        <title>Single cell metagenomics reveals metabolic interactions within the superorganism composed of flagellate Streblomastix strix and complex community of Bacteroidetes bacteria on its surface.</title>
        <authorList>
            <person name="Treitli S.C."/>
            <person name="Kolisko M."/>
            <person name="Husnik F."/>
            <person name="Keeling P."/>
            <person name="Hampl V."/>
        </authorList>
    </citation>
    <scope>NUCLEOTIDE SEQUENCE [LARGE SCALE GENOMIC DNA]</scope>
    <source>
        <strain evidence="13">ST1C</strain>
    </source>
</reference>
<dbReference type="Pfam" id="PF03878">
    <property type="entry name" value="YIF1"/>
    <property type="match status" value="1"/>
</dbReference>
<feature type="transmembrane region" description="Helical" evidence="12">
    <location>
        <begin position="675"/>
        <end position="697"/>
    </location>
</feature>
<feature type="region of interest" description="Disordered" evidence="11">
    <location>
        <begin position="210"/>
        <end position="267"/>
    </location>
</feature>
<dbReference type="OrthoDB" id="337750at2759"/>
<proteinExistence type="inferred from homology"/>
<evidence type="ECO:0000256" key="3">
    <source>
        <dbReference type="ARBA" id="ARBA00009727"/>
    </source>
</evidence>
<dbReference type="GO" id="GO:0006888">
    <property type="term" value="P:endoplasmic reticulum to Golgi vesicle-mediated transport"/>
    <property type="evidence" value="ECO:0007669"/>
    <property type="project" value="InterPro"/>
</dbReference>
<feature type="compositionally biased region" description="Polar residues" evidence="11">
    <location>
        <begin position="33"/>
        <end position="54"/>
    </location>
</feature>
<dbReference type="PANTHER" id="PTHR14083:SF0">
    <property type="entry name" value="YIP1D-INTERACTING FACTOR 1, ISOFORM C"/>
    <property type="match status" value="1"/>
</dbReference>
<keyword evidence="6" id="KW-0256">Endoplasmic reticulum</keyword>
<evidence type="ECO:0000256" key="9">
    <source>
        <dbReference type="ARBA" id="ARBA00023034"/>
    </source>
</evidence>
<evidence type="ECO:0000256" key="6">
    <source>
        <dbReference type="ARBA" id="ARBA00022824"/>
    </source>
</evidence>
<evidence type="ECO:0000313" key="14">
    <source>
        <dbReference type="Proteomes" id="UP000324800"/>
    </source>
</evidence>
<sequence>MSQIRSKPSASRPKHPTDSHSTQGRGTLRSRGSDTTSQASHTTARTRLQNAPRQTSSTSSHGPSGTSSRSAPRQRTAPTTKKTTNLRQTSNSRSQPKTSTSQLTRRFPVASIDPGRTYNNLSQTRLVPLRQTSSSDQMGIEEFYNEPTMYYVTPSSAAPAPSNAEFLDQLNQTQRNFSLISFDNIKTSVASAFDTSKNFLSNIIKIAFSPAEKKPDPQPSSEEQSTIRPIQQHERQFSADSGSVIKRTPSPSPGAQPIQQQGSNQSSIAQNLQNMAKIAQGLGSISNSQQQQDALNAGAKALVGAAGIVSQGSGPIVAWKNKLLGALVPYFSVNIRYVLKKLYLITFPFAHKNWRRTLIVLDPNQQRQNVEAAPGADPFQQQPPQQPILAPKAMALPPSADHNTPDLYIPAMGLFTFALVIATMYGLLYDRFNPEIIVSVVRSCFVLLILETFIESRVLYAMLPKLAKWVSESEAQNAQDEREQAAQYERDNVDIIEFNPSQVVDMADDNTFQTIHNRNNPDLVPRDQSRSPALSGQRHDEQQGSGMIEDNQTRGVSPDPTSQLFDDNIEKTSQGSQGDFGSQMLEDEPAVPFAPLLQIELFCDIGVKYVGLSLAILLKTLFGSVISVISLIYFGLCDLYVVYQQLLSCIYTPNIENDIRLSTPIKCAKGVPKPLHYISVLISALQLIFMFGVYFWWCTPSEPKYIEVY</sequence>
<evidence type="ECO:0000313" key="13">
    <source>
        <dbReference type="EMBL" id="KAA6391877.1"/>
    </source>
</evidence>
<protein>
    <submittedName>
        <fullName evidence="13">Uncharacterized protein</fullName>
    </submittedName>
</protein>
<dbReference type="EMBL" id="SNRW01002732">
    <property type="protein sequence ID" value="KAA6391877.1"/>
    <property type="molecule type" value="Genomic_DNA"/>
</dbReference>
<keyword evidence="10 12" id="KW-0472">Membrane</keyword>
<feature type="compositionally biased region" description="Polar residues" evidence="11">
    <location>
        <begin position="257"/>
        <end position="267"/>
    </location>
</feature>
<evidence type="ECO:0000256" key="10">
    <source>
        <dbReference type="ARBA" id="ARBA00023136"/>
    </source>
</evidence>
<evidence type="ECO:0000256" key="4">
    <source>
        <dbReference type="ARBA" id="ARBA00022448"/>
    </source>
</evidence>
<dbReference type="GO" id="GO:0000139">
    <property type="term" value="C:Golgi membrane"/>
    <property type="evidence" value="ECO:0007669"/>
    <property type="project" value="UniProtKB-SubCell"/>
</dbReference>
<comment type="similarity">
    <text evidence="3">Belongs to the YIF1 family.</text>
</comment>
<feature type="transmembrane region" description="Helical" evidence="12">
    <location>
        <begin position="407"/>
        <end position="429"/>
    </location>
</feature>
<dbReference type="GO" id="GO:0015031">
    <property type="term" value="P:protein transport"/>
    <property type="evidence" value="ECO:0007669"/>
    <property type="project" value="UniProtKB-KW"/>
</dbReference>
<accession>A0A5J4WAF0</accession>
<evidence type="ECO:0000256" key="7">
    <source>
        <dbReference type="ARBA" id="ARBA00022927"/>
    </source>
</evidence>
<keyword evidence="4" id="KW-0813">Transport</keyword>
<feature type="compositionally biased region" description="Polar residues" evidence="11">
    <location>
        <begin position="71"/>
        <end position="104"/>
    </location>
</feature>
<feature type="region of interest" description="Disordered" evidence="11">
    <location>
        <begin position="514"/>
        <end position="565"/>
    </location>
</feature>
<dbReference type="GO" id="GO:0005789">
    <property type="term" value="C:endoplasmic reticulum membrane"/>
    <property type="evidence" value="ECO:0007669"/>
    <property type="project" value="UniProtKB-SubCell"/>
</dbReference>
<evidence type="ECO:0000256" key="11">
    <source>
        <dbReference type="SAM" id="MobiDB-lite"/>
    </source>
</evidence>
<feature type="transmembrane region" description="Helical" evidence="12">
    <location>
        <begin position="621"/>
        <end position="643"/>
    </location>
</feature>
<dbReference type="InterPro" id="IPR005578">
    <property type="entry name" value="Yif1_fam"/>
</dbReference>
<feature type="compositionally biased region" description="Low complexity" evidence="11">
    <location>
        <begin position="55"/>
        <end position="70"/>
    </location>
</feature>
<organism evidence="13 14">
    <name type="scientific">Streblomastix strix</name>
    <dbReference type="NCBI Taxonomy" id="222440"/>
    <lineage>
        <taxon>Eukaryota</taxon>
        <taxon>Metamonada</taxon>
        <taxon>Preaxostyla</taxon>
        <taxon>Oxymonadida</taxon>
        <taxon>Streblomastigidae</taxon>
        <taxon>Streblomastix</taxon>
    </lineage>
</organism>
<keyword evidence="5 12" id="KW-0812">Transmembrane</keyword>
<evidence type="ECO:0000256" key="12">
    <source>
        <dbReference type="SAM" id="Phobius"/>
    </source>
</evidence>
<dbReference type="AlphaFoldDB" id="A0A5J4WAF0"/>
<dbReference type="GO" id="GO:0005793">
    <property type="term" value="C:endoplasmic reticulum-Golgi intermediate compartment"/>
    <property type="evidence" value="ECO:0007669"/>
    <property type="project" value="TreeGrafter"/>
</dbReference>
<gene>
    <name evidence="13" type="ORF">EZS28_012596</name>
</gene>
<comment type="subcellular location">
    <subcellularLocation>
        <location evidence="1">Endoplasmic reticulum membrane</location>
        <topology evidence="1">Multi-pass membrane protein</topology>
    </subcellularLocation>
    <subcellularLocation>
        <location evidence="2">Golgi apparatus membrane</location>
        <topology evidence="2">Multi-pass membrane protein</topology>
    </subcellularLocation>
</comment>
<feature type="compositionally biased region" description="Polar residues" evidence="11">
    <location>
        <begin position="219"/>
        <end position="229"/>
    </location>
</feature>
<name>A0A5J4WAF0_9EUKA</name>
<evidence type="ECO:0000256" key="1">
    <source>
        <dbReference type="ARBA" id="ARBA00004477"/>
    </source>
</evidence>
<feature type="region of interest" description="Disordered" evidence="11">
    <location>
        <begin position="1"/>
        <end position="116"/>
    </location>
</feature>
<keyword evidence="7" id="KW-0653">Protein transport</keyword>
<feature type="transmembrane region" description="Helical" evidence="12">
    <location>
        <begin position="436"/>
        <end position="454"/>
    </location>
</feature>
<evidence type="ECO:0000256" key="5">
    <source>
        <dbReference type="ARBA" id="ARBA00022692"/>
    </source>
</evidence>